<dbReference type="Proteomes" id="UP000007875">
    <property type="component" value="Unassembled WGS sequence"/>
</dbReference>
<reference evidence="1" key="3">
    <citation type="submission" date="2025-09" db="UniProtKB">
        <authorList>
            <consortium name="Ensembl"/>
        </authorList>
    </citation>
    <scope>IDENTIFICATION</scope>
</reference>
<reference evidence="1" key="2">
    <citation type="submission" date="2025-08" db="UniProtKB">
        <authorList>
            <consortium name="Ensembl"/>
        </authorList>
    </citation>
    <scope>IDENTIFICATION</scope>
</reference>
<evidence type="ECO:0000313" key="2">
    <source>
        <dbReference type="Proteomes" id="UP000007875"/>
    </source>
</evidence>
<proteinExistence type="predicted"/>
<evidence type="ECO:0000313" key="1">
    <source>
        <dbReference type="Ensembl" id="ENSCSAVP00000010056.1"/>
    </source>
</evidence>
<sequence>FCVLGCKVGWRHQDQSSGWSNWFDWSSSQPNRKETNFRGRNINRVIAMSHPHF</sequence>
<organism evidence="1 2">
    <name type="scientific">Ciona savignyi</name>
    <name type="common">Pacific transparent sea squirt</name>
    <dbReference type="NCBI Taxonomy" id="51511"/>
    <lineage>
        <taxon>Eukaryota</taxon>
        <taxon>Metazoa</taxon>
        <taxon>Chordata</taxon>
        <taxon>Tunicata</taxon>
        <taxon>Ascidiacea</taxon>
        <taxon>Phlebobranchia</taxon>
        <taxon>Cionidae</taxon>
        <taxon>Ciona</taxon>
    </lineage>
</organism>
<dbReference type="HOGENOM" id="CLU_3073845_0_0_1"/>
<keyword evidence="2" id="KW-1185">Reference proteome</keyword>
<dbReference type="InParanoid" id="H2YXJ5"/>
<dbReference type="AlphaFoldDB" id="H2YXJ5"/>
<accession>H2YXJ5</accession>
<name>H2YXJ5_CIOSA</name>
<dbReference type="Ensembl" id="ENSCSAVT00000010178.1">
    <property type="protein sequence ID" value="ENSCSAVP00000010056.1"/>
    <property type="gene ID" value="ENSCSAVG00000005925.1"/>
</dbReference>
<reference evidence="2" key="1">
    <citation type="submission" date="2003-08" db="EMBL/GenBank/DDBJ databases">
        <authorList>
            <person name="Birren B."/>
            <person name="Nusbaum C."/>
            <person name="Abebe A."/>
            <person name="Abouelleil A."/>
            <person name="Adekoya E."/>
            <person name="Ait-zahra M."/>
            <person name="Allen N."/>
            <person name="Allen T."/>
            <person name="An P."/>
            <person name="Anderson M."/>
            <person name="Anderson S."/>
            <person name="Arachchi H."/>
            <person name="Armbruster J."/>
            <person name="Bachantsang P."/>
            <person name="Baldwin J."/>
            <person name="Barry A."/>
            <person name="Bayul T."/>
            <person name="Blitshsteyn B."/>
            <person name="Bloom T."/>
            <person name="Blye J."/>
            <person name="Boguslavskiy L."/>
            <person name="Borowsky M."/>
            <person name="Boukhgalter B."/>
            <person name="Brunache A."/>
            <person name="Butler J."/>
            <person name="Calixte N."/>
            <person name="Calvo S."/>
            <person name="Camarata J."/>
            <person name="Campo K."/>
            <person name="Chang J."/>
            <person name="Cheshatsang Y."/>
            <person name="Citroen M."/>
            <person name="Collymore A."/>
            <person name="Considine T."/>
            <person name="Cook A."/>
            <person name="Cooke P."/>
            <person name="Corum B."/>
            <person name="Cuomo C."/>
            <person name="David R."/>
            <person name="Dawoe T."/>
            <person name="Degray S."/>
            <person name="Dodge S."/>
            <person name="Dooley K."/>
            <person name="Dorje P."/>
            <person name="Dorjee K."/>
            <person name="Dorris L."/>
            <person name="Duffey N."/>
            <person name="Dupes A."/>
            <person name="Elkins T."/>
            <person name="Engels R."/>
            <person name="Erickson J."/>
            <person name="Farina A."/>
            <person name="Faro S."/>
            <person name="Ferreira P."/>
            <person name="Fischer H."/>
            <person name="Fitzgerald M."/>
            <person name="Foley K."/>
            <person name="Gage D."/>
            <person name="Galagan J."/>
            <person name="Gearin G."/>
            <person name="Gnerre S."/>
            <person name="Gnirke A."/>
            <person name="Goyette A."/>
            <person name="Graham J."/>
            <person name="Grandbois E."/>
            <person name="Gyaltsen K."/>
            <person name="Hafez N."/>
            <person name="Hagopian D."/>
            <person name="Hagos B."/>
            <person name="Hall J."/>
            <person name="Hatcher B."/>
            <person name="Heller A."/>
            <person name="Higgins H."/>
            <person name="Honan T."/>
            <person name="Horn A."/>
            <person name="Houde N."/>
            <person name="Hughes L."/>
            <person name="Hulme W."/>
            <person name="Husby E."/>
            <person name="Iliev I."/>
            <person name="Jaffe D."/>
            <person name="Jones C."/>
            <person name="Kamal M."/>
            <person name="Kamat A."/>
            <person name="Kamvysselis M."/>
            <person name="Karlsson E."/>
            <person name="Kells C."/>
            <person name="Kieu A."/>
            <person name="Kisner P."/>
            <person name="Kodira C."/>
            <person name="Kulbokas E."/>
            <person name="Labutti K."/>
            <person name="Lama D."/>
            <person name="Landers T."/>
            <person name="Leger J."/>
            <person name="Levine S."/>
            <person name="Lewis D."/>
            <person name="Lewis T."/>
            <person name="Lindblad-toh K."/>
            <person name="Liu X."/>
            <person name="Lokyitsang T."/>
            <person name="Lokyitsang Y."/>
            <person name="Lucien O."/>
            <person name="Lui A."/>
            <person name="Ma L.J."/>
            <person name="Mabbitt R."/>
            <person name="Macdonald J."/>
            <person name="Maclean C."/>
            <person name="Major J."/>
            <person name="Manning J."/>
            <person name="Marabella R."/>
            <person name="Maru K."/>
            <person name="Matthews C."/>
            <person name="Mauceli E."/>
            <person name="Mccarthy M."/>
            <person name="Mcdonough S."/>
            <person name="Mcghee T."/>
            <person name="Meldrim J."/>
            <person name="Meneus L."/>
            <person name="Mesirov J."/>
            <person name="Mihalev A."/>
            <person name="Mihova T."/>
            <person name="Mikkelsen T."/>
            <person name="Mlenga V."/>
            <person name="Moru K."/>
            <person name="Mozes J."/>
            <person name="Mulrain L."/>
            <person name="Munson G."/>
            <person name="Naylor J."/>
            <person name="Newes C."/>
            <person name="Nguyen C."/>
            <person name="Nguyen N."/>
            <person name="Nguyen T."/>
            <person name="Nicol R."/>
            <person name="Nielsen C."/>
            <person name="Nizzari M."/>
            <person name="Norbu C."/>
            <person name="Norbu N."/>
            <person name="O'donnell P."/>
            <person name="Okoawo O."/>
            <person name="O'leary S."/>
            <person name="Omotosho B."/>
            <person name="O'neill K."/>
            <person name="Osman S."/>
            <person name="Parker S."/>
            <person name="Perrin D."/>
            <person name="Phunkhang P."/>
            <person name="Piqani B."/>
            <person name="Purcell S."/>
            <person name="Rachupka T."/>
            <person name="Ramasamy U."/>
            <person name="Rameau R."/>
            <person name="Ray V."/>
            <person name="Raymond C."/>
            <person name="Retta R."/>
            <person name="Richardson S."/>
            <person name="Rise C."/>
            <person name="Rodriguez J."/>
            <person name="Rogers J."/>
            <person name="Rogov P."/>
            <person name="Rutman M."/>
            <person name="Schupbach R."/>
            <person name="Seaman C."/>
            <person name="Settipalli S."/>
            <person name="Sharpe T."/>
            <person name="Sheridan J."/>
            <person name="Sherpa N."/>
            <person name="Shi J."/>
            <person name="Smirnov S."/>
            <person name="Smith C."/>
            <person name="Sougnez C."/>
            <person name="Spencer B."/>
            <person name="Stalker J."/>
            <person name="Stange-thomann N."/>
            <person name="Stavropoulos S."/>
            <person name="Stetson K."/>
            <person name="Stone C."/>
            <person name="Stone S."/>
            <person name="Stubbs M."/>
            <person name="Talamas J."/>
            <person name="Tchuinga P."/>
            <person name="Tenzing P."/>
            <person name="Tesfaye S."/>
            <person name="Theodore J."/>
            <person name="Thoulutsang Y."/>
            <person name="Topham K."/>
            <person name="Towey S."/>
            <person name="Tsamla T."/>
            <person name="Tsomo N."/>
            <person name="Vallee D."/>
            <person name="Vassiliev H."/>
            <person name="Venkataraman V."/>
            <person name="Vinson J."/>
            <person name="Vo A."/>
            <person name="Wade C."/>
            <person name="Wang S."/>
            <person name="Wangchuk T."/>
            <person name="Wangdi T."/>
            <person name="Whittaker C."/>
            <person name="Wilkinson J."/>
            <person name="Wu Y."/>
            <person name="Wyman D."/>
            <person name="Yadav S."/>
            <person name="Yang S."/>
            <person name="Yang X."/>
            <person name="Yeager S."/>
            <person name="Yee E."/>
            <person name="Young G."/>
            <person name="Zainoun J."/>
            <person name="Zembeck L."/>
            <person name="Zimmer A."/>
            <person name="Zody M."/>
            <person name="Lander E."/>
        </authorList>
    </citation>
    <scope>NUCLEOTIDE SEQUENCE [LARGE SCALE GENOMIC DNA]</scope>
</reference>
<protein>
    <submittedName>
        <fullName evidence="1">Uncharacterized protein</fullName>
    </submittedName>
</protein>